<dbReference type="InterPro" id="IPR012131">
    <property type="entry name" value="Hstdl_DH"/>
</dbReference>
<dbReference type="GO" id="GO:0000105">
    <property type="term" value="P:L-histidine biosynthetic process"/>
    <property type="evidence" value="ECO:0007669"/>
    <property type="project" value="TreeGrafter"/>
</dbReference>
<dbReference type="NCBIfam" id="TIGR00069">
    <property type="entry name" value="hisD"/>
    <property type="match status" value="1"/>
</dbReference>
<dbReference type="InterPro" id="IPR016161">
    <property type="entry name" value="Ald_DH/histidinol_DH"/>
</dbReference>
<dbReference type="PANTHER" id="PTHR21256:SF2">
    <property type="entry name" value="HISTIDINE BIOSYNTHESIS TRIFUNCTIONAL PROTEIN"/>
    <property type="match status" value="1"/>
</dbReference>
<evidence type="ECO:0000256" key="1">
    <source>
        <dbReference type="ARBA" id="ARBA00001947"/>
    </source>
</evidence>
<dbReference type="PRINTS" id="PR00083">
    <property type="entry name" value="HOLDHDRGNASE"/>
</dbReference>
<dbReference type="FunCoup" id="B4CYY4">
    <property type="interactions" value="578"/>
</dbReference>
<evidence type="ECO:0000256" key="3">
    <source>
        <dbReference type="ARBA" id="ARBA00022833"/>
    </source>
</evidence>
<organism evidence="6 7">
    <name type="scientific">Chthoniobacter flavus Ellin428</name>
    <dbReference type="NCBI Taxonomy" id="497964"/>
    <lineage>
        <taxon>Bacteria</taxon>
        <taxon>Pseudomonadati</taxon>
        <taxon>Verrucomicrobiota</taxon>
        <taxon>Spartobacteria</taxon>
        <taxon>Chthoniobacterales</taxon>
        <taxon>Chthoniobacteraceae</taxon>
        <taxon>Chthoniobacter</taxon>
    </lineage>
</organism>
<dbReference type="Proteomes" id="UP000005824">
    <property type="component" value="Unassembled WGS sequence"/>
</dbReference>
<evidence type="ECO:0000313" key="6">
    <source>
        <dbReference type="EMBL" id="EDY20675.1"/>
    </source>
</evidence>
<evidence type="ECO:0000256" key="4">
    <source>
        <dbReference type="ARBA" id="ARBA00023002"/>
    </source>
</evidence>
<dbReference type="InterPro" id="IPR001692">
    <property type="entry name" value="Histidinol_DH_CS"/>
</dbReference>
<evidence type="ECO:0000256" key="2">
    <source>
        <dbReference type="ARBA" id="ARBA00022723"/>
    </source>
</evidence>
<dbReference type="GO" id="GO:0004399">
    <property type="term" value="F:histidinol dehydrogenase activity"/>
    <property type="evidence" value="ECO:0007669"/>
    <property type="project" value="UniProtKB-EC"/>
</dbReference>
<dbReference type="FunFam" id="3.40.50.1980:FF:000001">
    <property type="entry name" value="Histidinol dehydrogenase"/>
    <property type="match status" value="1"/>
</dbReference>
<name>B4CYY4_9BACT</name>
<dbReference type="GO" id="GO:0046872">
    <property type="term" value="F:metal ion binding"/>
    <property type="evidence" value="ECO:0007669"/>
    <property type="project" value="UniProtKB-KW"/>
</dbReference>
<gene>
    <name evidence="6" type="ORF">CfE428DRAFT_1872</name>
</gene>
<keyword evidence="2" id="KW-0479">Metal-binding</keyword>
<dbReference type="PROSITE" id="PS00611">
    <property type="entry name" value="HISOL_DEHYDROGENASE"/>
    <property type="match status" value="1"/>
</dbReference>
<keyword evidence="7" id="KW-1185">Reference proteome</keyword>
<comment type="similarity">
    <text evidence="5">Belongs to the histidinol dehydrogenase family.</text>
</comment>
<sequence length="277" mass="29249">MPEIVVTTPSDGEGKVNEALHFALEHCGATEIYRVGGAQAIGVLAHGTETVKPVQKIFGPGNAYVVEAKRQVFGHVAIDLLPGPSEILVLADASAEAAWVAADLLAQAEHGKGSSILFVTNSSKLLKDVEKKIEQQLQTLSRQEHLAGVLENGCTLILVKSLQDGIEIANDFAPEHIAIIAKDEDKIAARIHTAGAIFLGGYSPVAAGDFLAGPSHTLPTGGAGKAFPGLTVDMFQRRTSLVNFDAKSLKKSLQTIAKFSEIEGLDAHGRSAAIRFE</sequence>
<keyword evidence="4 6" id="KW-0560">Oxidoreductase</keyword>
<protein>
    <submittedName>
        <fullName evidence="6">Histidinol dehydrogenase</fullName>
        <ecNumber evidence="6">1.1.1.23</ecNumber>
    </submittedName>
</protein>
<comment type="cofactor">
    <cofactor evidence="1">
        <name>Zn(2+)</name>
        <dbReference type="ChEBI" id="CHEBI:29105"/>
    </cofactor>
</comment>
<evidence type="ECO:0000256" key="5">
    <source>
        <dbReference type="RuleBase" id="RU004175"/>
    </source>
</evidence>
<dbReference type="GO" id="GO:0005829">
    <property type="term" value="C:cytosol"/>
    <property type="evidence" value="ECO:0007669"/>
    <property type="project" value="TreeGrafter"/>
</dbReference>
<dbReference type="SUPFAM" id="SSF53720">
    <property type="entry name" value="ALDH-like"/>
    <property type="match status" value="1"/>
</dbReference>
<dbReference type="GO" id="GO:0051287">
    <property type="term" value="F:NAD binding"/>
    <property type="evidence" value="ECO:0007669"/>
    <property type="project" value="InterPro"/>
</dbReference>
<dbReference type="STRING" id="497964.CfE428DRAFT_1872"/>
<dbReference type="eggNOG" id="COG0141">
    <property type="taxonomic scope" value="Bacteria"/>
</dbReference>
<dbReference type="EC" id="1.1.1.23" evidence="6"/>
<dbReference type="CDD" id="cd06572">
    <property type="entry name" value="Histidinol_dh"/>
    <property type="match status" value="1"/>
</dbReference>
<dbReference type="PANTHER" id="PTHR21256">
    <property type="entry name" value="HISTIDINOL DEHYDROGENASE HDH"/>
    <property type="match status" value="1"/>
</dbReference>
<dbReference type="InParanoid" id="B4CYY4"/>
<dbReference type="Pfam" id="PF00815">
    <property type="entry name" value="Histidinol_dh"/>
    <property type="match status" value="1"/>
</dbReference>
<dbReference type="Gene3D" id="1.20.5.1300">
    <property type="match status" value="1"/>
</dbReference>
<dbReference type="RefSeq" id="WP_006979197.1">
    <property type="nucleotide sequence ID" value="NZ_ABVL01000004.1"/>
</dbReference>
<evidence type="ECO:0000313" key="7">
    <source>
        <dbReference type="Proteomes" id="UP000005824"/>
    </source>
</evidence>
<comment type="caution">
    <text evidence="6">The sequence shown here is derived from an EMBL/GenBank/DDBJ whole genome shotgun (WGS) entry which is preliminary data.</text>
</comment>
<reference evidence="6 7" key="1">
    <citation type="journal article" date="2011" name="J. Bacteriol.">
        <title>Genome sequence of Chthoniobacter flavus Ellin428, an aerobic heterotrophic soil bacterium.</title>
        <authorList>
            <person name="Kant R."/>
            <person name="van Passel M.W."/>
            <person name="Palva A."/>
            <person name="Lucas S."/>
            <person name="Lapidus A."/>
            <person name="Glavina Del Rio T."/>
            <person name="Dalin E."/>
            <person name="Tice H."/>
            <person name="Bruce D."/>
            <person name="Goodwin L."/>
            <person name="Pitluck S."/>
            <person name="Larimer F.W."/>
            <person name="Land M.L."/>
            <person name="Hauser L."/>
            <person name="Sangwan P."/>
            <person name="de Vos W.M."/>
            <person name="Janssen P.H."/>
            <person name="Smidt H."/>
        </authorList>
    </citation>
    <scope>NUCLEOTIDE SEQUENCE [LARGE SCALE GENOMIC DNA]</scope>
    <source>
        <strain evidence="6 7">Ellin428</strain>
    </source>
</reference>
<dbReference type="EMBL" id="ABVL01000004">
    <property type="protein sequence ID" value="EDY20675.1"/>
    <property type="molecule type" value="Genomic_DNA"/>
</dbReference>
<proteinExistence type="inferred from homology"/>
<dbReference type="Gene3D" id="3.40.50.1980">
    <property type="entry name" value="Nitrogenase molybdenum iron protein domain"/>
    <property type="match status" value="1"/>
</dbReference>
<accession>B4CYY4</accession>
<keyword evidence="3" id="KW-0862">Zinc</keyword>
<dbReference type="AlphaFoldDB" id="B4CYY4"/>